<dbReference type="RefSeq" id="XP_072795207.1">
    <property type="nucleotide sequence ID" value="XM_072939106.1"/>
</dbReference>
<feature type="region of interest" description="Disordered" evidence="4">
    <location>
        <begin position="136"/>
        <end position="157"/>
    </location>
</feature>
<evidence type="ECO:0000259" key="6">
    <source>
        <dbReference type="PROSITE" id="PS50835"/>
    </source>
</evidence>
<dbReference type="GeneID" id="140686156"/>
<proteinExistence type="predicted"/>
<dbReference type="InterPro" id="IPR003599">
    <property type="entry name" value="Ig_sub"/>
</dbReference>
<evidence type="ECO:0000256" key="1">
    <source>
        <dbReference type="ARBA" id="ARBA00004370"/>
    </source>
</evidence>
<dbReference type="InterPro" id="IPR036179">
    <property type="entry name" value="Ig-like_dom_sf"/>
</dbReference>
<feature type="domain" description="Ig-like" evidence="6">
    <location>
        <begin position="11"/>
        <end position="130"/>
    </location>
</feature>
<dbReference type="PANTHER" id="PTHR11860">
    <property type="entry name" value="POLYMERIC-IMMUNOGLOBULIN RECEPTOR"/>
    <property type="match status" value="1"/>
</dbReference>
<keyword evidence="5" id="KW-0732">Signal</keyword>
<name>A0ABM5BFM4_VICPA</name>
<protein>
    <submittedName>
        <fullName evidence="8">Protein CD300H-like</fullName>
    </submittedName>
</protein>
<dbReference type="InterPro" id="IPR050671">
    <property type="entry name" value="CD300_family_receptors"/>
</dbReference>
<evidence type="ECO:0000256" key="4">
    <source>
        <dbReference type="SAM" id="MobiDB-lite"/>
    </source>
</evidence>
<comment type="subcellular location">
    <subcellularLocation>
        <location evidence="1">Membrane</location>
    </subcellularLocation>
</comment>
<feature type="signal peptide" evidence="5">
    <location>
        <begin position="1"/>
        <end position="24"/>
    </location>
</feature>
<dbReference type="Proteomes" id="UP001652581">
    <property type="component" value="Chromosome 16"/>
</dbReference>
<evidence type="ECO:0000313" key="8">
    <source>
        <dbReference type="RefSeq" id="XP_072795207.1"/>
    </source>
</evidence>
<keyword evidence="7" id="KW-1185">Reference proteome</keyword>
<keyword evidence="3" id="KW-0472">Membrane</keyword>
<dbReference type="Pfam" id="PF07686">
    <property type="entry name" value="V-set"/>
    <property type="match status" value="1"/>
</dbReference>
<evidence type="ECO:0000256" key="3">
    <source>
        <dbReference type="ARBA" id="ARBA00023136"/>
    </source>
</evidence>
<dbReference type="PROSITE" id="PS50835">
    <property type="entry name" value="IG_LIKE"/>
    <property type="match status" value="1"/>
</dbReference>
<keyword evidence="2" id="KW-0812">Transmembrane</keyword>
<dbReference type="SUPFAM" id="SSF48726">
    <property type="entry name" value="Immunoglobulin"/>
    <property type="match status" value="1"/>
</dbReference>
<evidence type="ECO:0000313" key="7">
    <source>
        <dbReference type="Proteomes" id="UP001652581"/>
    </source>
</evidence>
<dbReference type="InterPro" id="IPR013783">
    <property type="entry name" value="Ig-like_fold"/>
</dbReference>
<gene>
    <name evidence="8" type="primary">LOC140686156</name>
</gene>
<dbReference type="Gene3D" id="2.60.40.10">
    <property type="entry name" value="Immunoglobulins"/>
    <property type="match status" value="1"/>
</dbReference>
<dbReference type="SMART" id="SM00409">
    <property type="entry name" value="IG"/>
    <property type="match status" value="1"/>
</dbReference>
<dbReference type="PANTHER" id="PTHR11860:SF115">
    <property type="entry name" value="IMMUNOGLOBULIN SUBTYPE DOMAIN-CONTAINING PROTEIN"/>
    <property type="match status" value="1"/>
</dbReference>
<reference evidence="8" key="1">
    <citation type="submission" date="2025-08" db="UniProtKB">
        <authorList>
            <consortium name="RefSeq"/>
        </authorList>
    </citation>
    <scope>IDENTIFICATION</scope>
</reference>
<dbReference type="CDD" id="cd05716">
    <property type="entry name" value="IgV_pIgR_like"/>
    <property type="match status" value="1"/>
</dbReference>
<dbReference type="InterPro" id="IPR007110">
    <property type="entry name" value="Ig-like_dom"/>
</dbReference>
<evidence type="ECO:0000256" key="5">
    <source>
        <dbReference type="SAM" id="SignalP"/>
    </source>
</evidence>
<sequence length="217" mass="24250">MTPRDGALWLPSALLLLHVPGCWSLSGPRRVTGIKGRSLSVQCQYEEEFIKNNKYWCKFPCFLPRRMVETRESEREVRSGRVSIRDHPANLTFTVTVESLRVEDAGIYLCGIHTALSLNSASQVAQVVVSVFPATPRSTSTPASPTTQPAPTRSTASWQEIPDTSQHSWSLLGSIHFLLLVFRKVPLLLGMLSAVLWVNRPQRSSADKESQSNYKNQ</sequence>
<dbReference type="InterPro" id="IPR013106">
    <property type="entry name" value="Ig_V-set"/>
</dbReference>
<accession>A0ABM5BFM4</accession>
<organism evidence="7 8">
    <name type="scientific">Vicugna pacos</name>
    <name type="common">Alpaca</name>
    <name type="synonym">Lama pacos</name>
    <dbReference type="NCBI Taxonomy" id="30538"/>
    <lineage>
        <taxon>Eukaryota</taxon>
        <taxon>Metazoa</taxon>
        <taxon>Chordata</taxon>
        <taxon>Craniata</taxon>
        <taxon>Vertebrata</taxon>
        <taxon>Euteleostomi</taxon>
        <taxon>Mammalia</taxon>
        <taxon>Eutheria</taxon>
        <taxon>Laurasiatheria</taxon>
        <taxon>Artiodactyla</taxon>
        <taxon>Tylopoda</taxon>
        <taxon>Camelidae</taxon>
        <taxon>Vicugna</taxon>
    </lineage>
</organism>
<evidence type="ECO:0000256" key="2">
    <source>
        <dbReference type="ARBA" id="ARBA00022692"/>
    </source>
</evidence>
<feature type="chain" id="PRO_5045390426" evidence="5">
    <location>
        <begin position="25"/>
        <end position="217"/>
    </location>
</feature>